<evidence type="ECO:0000313" key="2">
    <source>
        <dbReference type="EMBL" id="OOH73596.1"/>
    </source>
</evidence>
<organism evidence="2 3">
    <name type="scientific">Leptospirillum ferriphilum</name>
    <dbReference type="NCBI Taxonomy" id="178606"/>
    <lineage>
        <taxon>Bacteria</taxon>
        <taxon>Pseudomonadati</taxon>
        <taxon>Nitrospirota</taxon>
        <taxon>Nitrospiria</taxon>
        <taxon>Nitrospirales</taxon>
        <taxon>Nitrospiraceae</taxon>
        <taxon>Leptospirillum</taxon>
    </lineage>
</organism>
<reference evidence="2 3" key="1">
    <citation type="submission" date="2016-11" db="EMBL/GenBank/DDBJ databases">
        <title>Comparative genomics of co-occurring bacteria in distinct bioleaching systems unravels niche-specific adaptation.</title>
        <authorList>
            <person name="Zhang X."/>
            <person name="Liu X."/>
            <person name="Yin H."/>
        </authorList>
    </citation>
    <scope>NUCLEOTIDE SEQUENCE [LARGE SCALE GENOMIC DNA]</scope>
    <source>
        <strain evidence="2 3">DX</strain>
    </source>
</reference>
<dbReference type="EMBL" id="MPOJ01000008">
    <property type="protein sequence ID" value="OOH73596.1"/>
    <property type="molecule type" value="Genomic_DNA"/>
</dbReference>
<name>A0A1V3SX10_9BACT</name>
<dbReference type="Proteomes" id="UP000188586">
    <property type="component" value="Unassembled WGS sequence"/>
</dbReference>
<protein>
    <submittedName>
        <fullName evidence="2">Uncharacterized protein</fullName>
    </submittedName>
</protein>
<sequence>MFKANSFLVFIGGVGTAFCFRSGDRTLDRGCHSTPEHQSGAPSEEGLANGEGRKCRFAG</sequence>
<evidence type="ECO:0000256" key="1">
    <source>
        <dbReference type="SAM" id="MobiDB-lite"/>
    </source>
</evidence>
<gene>
    <name evidence="2" type="ORF">BOX24_03720</name>
</gene>
<accession>A0A1V3SX10</accession>
<feature type="region of interest" description="Disordered" evidence="1">
    <location>
        <begin position="30"/>
        <end position="59"/>
    </location>
</feature>
<evidence type="ECO:0000313" key="3">
    <source>
        <dbReference type="Proteomes" id="UP000188586"/>
    </source>
</evidence>
<dbReference type="AlphaFoldDB" id="A0A1V3SX10"/>
<dbReference type="RefSeq" id="WP_077303647.1">
    <property type="nucleotide sequence ID" value="NZ_MPOJ01000008.1"/>
</dbReference>
<comment type="caution">
    <text evidence="2">The sequence shown here is derived from an EMBL/GenBank/DDBJ whole genome shotgun (WGS) entry which is preliminary data.</text>
</comment>
<proteinExistence type="predicted"/>